<proteinExistence type="predicted"/>
<gene>
    <name evidence="1" type="ORF">ACI2L5_18450</name>
</gene>
<keyword evidence="2" id="KW-1185">Reference proteome</keyword>
<dbReference type="Proteomes" id="UP001620295">
    <property type="component" value="Unassembled WGS sequence"/>
</dbReference>
<comment type="caution">
    <text evidence="1">The sequence shown here is derived from an EMBL/GenBank/DDBJ whole genome shotgun (WGS) entry which is preliminary data.</text>
</comment>
<name>A0ABW8LLV7_9ACTN</name>
<evidence type="ECO:0000313" key="2">
    <source>
        <dbReference type="Proteomes" id="UP001620295"/>
    </source>
</evidence>
<dbReference type="RefSeq" id="WP_404746657.1">
    <property type="nucleotide sequence ID" value="NZ_JBJDQH010000006.1"/>
</dbReference>
<dbReference type="EMBL" id="JBJDQH010000006">
    <property type="protein sequence ID" value="MFK4266903.1"/>
    <property type="molecule type" value="Genomic_DNA"/>
</dbReference>
<organism evidence="1 2">
    <name type="scientific">Streptomyces milbemycinicus</name>
    <dbReference type="NCBI Taxonomy" id="476552"/>
    <lineage>
        <taxon>Bacteria</taxon>
        <taxon>Bacillati</taxon>
        <taxon>Actinomycetota</taxon>
        <taxon>Actinomycetes</taxon>
        <taxon>Kitasatosporales</taxon>
        <taxon>Streptomycetaceae</taxon>
        <taxon>Streptomyces</taxon>
    </lineage>
</organism>
<sequence length="348" mass="37758">MTVTLEGERLAEVARRLRDADTGGWRQPALRALVSSLGWEWREAAGDAGEAWLRPTGRYESDFVHDGEEFVGLHVPVELVAGGATAKAESFRRAAETLTEAFGRASIMGAYGDLGPFYESTPVWGSPFLRWRGKPDTLELRAGERGPELLLQPTDPAENWFWRQGHGEAHAIGGFFGSRRVSANGGLGFPGYWQTDDWDVYTSALSDFLGSLPAETSALGIGLDLGIHALVPGTYGPVVFHIVCGDQLEIVYSTEELDGAGPGTDPASLGWIPEATAPARLSHWIDWTHHSGVFGPDDTDGPRLARLLVDTLRGLGVSSPKDLSLSDHAQTVDDYQVDFYGLTLRENP</sequence>
<accession>A0ABW8LLV7</accession>
<evidence type="ECO:0000313" key="1">
    <source>
        <dbReference type="EMBL" id="MFK4266903.1"/>
    </source>
</evidence>
<reference evidence="1 2" key="1">
    <citation type="submission" date="2024-11" db="EMBL/GenBank/DDBJ databases">
        <title>The Natural Products Discovery Center: Release of the First 8490 Sequenced Strains for Exploring Actinobacteria Biosynthetic Diversity.</title>
        <authorList>
            <person name="Kalkreuter E."/>
            <person name="Kautsar S.A."/>
            <person name="Yang D."/>
            <person name="Bader C.D."/>
            <person name="Teijaro C.N."/>
            <person name="Fluegel L."/>
            <person name="Davis C.M."/>
            <person name="Simpson J.R."/>
            <person name="Lauterbach L."/>
            <person name="Steele A.D."/>
            <person name="Gui C."/>
            <person name="Meng S."/>
            <person name="Li G."/>
            <person name="Viehrig K."/>
            <person name="Ye F."/>
            <person name="Su P."/>
            <person name="Kiefer A.F."/>
            <person name="Nichols A."/>
            <person name="Cepeda A.J."/>
            <person name="Yan W."/>
            <person name="Fan B."/>
            <person name="Jiang Y."/>
            <person name="Adhikari A."/>
            <person name="Zheng C.-J."/>
            <person name="Schuster L."/>
            <person name="Cowan T.M."/>
            <person name="Smanski M.J."/>
            <person name="Chevrette M.G."/>
            <person name="De Carvalho L.P.S."/>
            <person name="Shen B."/>
        </authorList>
    </citation>
    <scope>NUCLEOTIDE SEQUENCE [LARGE SCALE GENOMIC DNA]</scope>
    <source>
        <strain evidence="1 2">NPDC020863</strain>
    </source>
</reference>
<protein>
    <submittedName>
        <fullName evidence="1">Uncharacterized protein</fullName>
    </submittedName>
</protein>